<comment type="caution">
    <text evidence="12">The sequence shown here is derived from an EMBL/GenBank/DDBJ whole genome shotgun (WGS) entry which is preliminary data.</text>
</comment>
<evidence type="ECO:0000256" key="3">
    <source>
        <dbReference type="ARBA" id="ARBA00022448"/>
    </source>
</evidence>
<gene>
    <name evidence="12" type="ORF">IAI61_12895</name>
</gene>
<feature type="compositionally biased region" description="Pro residues" evidence="10">
    <location>
        <begin position="110"/>
        <end position="147"/>
    </location>
</feature>
<accession>A0ABS3KR39</accession>
<dbReference type="PRINTS" id="PR01217">
    <property type="entry name" value="PRICHEXTENSN"/>
</dbReference>
<feature type="compositionally biased region" description="Pro residues" evidence="10">
    <location>
        <begin position="69"/>
        <end position="102"/>
    </location>
</feature>
<dbReference type="InterPro" id="IPR006260">
    <property type="entry name" value="TonB/TolA_C"/>
</dbReference>
<keyword evidence="6" id="KW-0812">Transmembrane</keyword>
<evidence type="ECO:0000256" key="5">
    <source>
        <dbReference type="ARBA" id="ARBA00022519"/>
    </source>
</evidence>
<feature type="region of interest" description="Disordered" evidence="10">
    <location>
        <begin position="61"/>
        <end position="151"/>
    </location>
</feature>
<keyword evidence="9" id="KW-0472">Membrane</keyword>
<evidence type="ECO:0000256" key="7">
    <source>
        <dbReference type="ARBA" id="ARBA00022927"/>
    </source>
</evidence>
<keyword evidence="7" id="KW-0653">Protein transport</keyword>
<evidence type="ECO:0000313" key="12">
    <source>
        <dbReference type="EMBL" id="MBO1079930.1"/>
    </source>
</evidence>
<dbReference type="PANTHER" id="PTHR33446">
    <property type="entry name" value="PROTEIN TONB-RELATED"/>
    <property type="match status" value="1"/>
</dbReference>
<keyword evidence="5" id="KW-0997">Cell inner membrane</keyword>
<keyword evidence="4" id="KW-1003">Cell membrane</keyword>
<comment type="similarity">
    <text evidence="2">Belongs to the TonB family.</text>
</comment>
<evidence type="ECO:0000256" key="4">
    <source>
        <dbReference type="ARBA" id="ARBA00022475"/>
    </source>
</evidence>
<evidence type="ECO:0000256" key="2">
    <source>
        <dbReference type="ARBA" id="ARBA00006555"/>
    </source>
</evidence>
<evidence type="ECO:0000259" key="11">
    <source>
        <dbReference type="PROSITE" id="PS52015"/>
    </source>
</evidence>
<keyword evidence="13" id="KW-1185">Reference proteome</keyword>
<proteinExistence type="inferred from homology"/>
<sequence length="261" mass="26348">MTVRAAARPEHSPWLRGAALAAALALHAAVLLALLWRAEPGLPPPPPLYGVPLVFAGVAGPDEQGAGAAPPPTAPGPAEPAPPPDIPSPEPASSEPAPPAPAAGPSLPQAAPPDAPAPVAPPPPRPQALPLPPPPAPAAPPPPPEAAPGPIRLGAGLALAEAPPGPDRSAARPREIGCNDATEYPAALSQAGIGGDVLLRLRLTDKGRVIEARVVQSSGHAELDAAAQRGVRRCRFEPAVRDGVPVWSSRDWRTTFRPTAG</sequence>
<dbReference type="Gene3D" id="3.30.1150.10">
    <property type="match status" value="1"/>
</dbReference>
<dbReference type="NCBIfam" id="TIGR01352">
    <property type="entry name" value="tonB_Cterm"/>
    <property type="match status" value="1"/>
</dbReference>
<protein>
    <submittedName>
        <fullName evidence="12">Energy transducer TonB</fullName>
    </submittedName>
</protein>
<keyword evidence="8" id="KW-1133">Transmembrane helix</keyword>
<evidence type="ECO:0000256" key="10">
    <source>
        <dbReference type="SAM" id="MobiDB-lite"/>
    </source>
</evidence>
<evidence type="ECO:0000256" key="6">
    <source>
        <dbReference type="ARBA" id="ARBA00022692"/>
    </source>
</evidence>
<dbReference type="PROSITE" id="PS52015">
    <property type="entry name" value="TONB_CTD"/>
    <property type="match status" value="1"/>
</dbReference>
<feature type="domain" description="TonB C-terminal" evidence="11">
    <location>
        <begin position="169"/>
        <end position="261"/>
    </location>
</feature>
<dbReference type="SUPFAM" id="SSF74653">
    <property type="entry name" value="TolA/TonB C-terminal domain"/>
    <property type="match status" value="1"/>
</dbReference>
<dbReference type="InterPro" id="IPR037682">
    <property type="entry name" value="TonB_C"/>
</dbReference>
<dbReference type="PANTHER" id="PTHR33446:SF2">
    <property type="entry name" value="PROTEIN TONB"/>
    <property type="match status" value="1"/>
</dbReference>
<dbReference type="InterPro" id="IPR051045">
    <property type="entry name" value="TonB-dependent_transducer"/>
</dbReference>
<dbReference type="Proteomes" id="UP001518989">
    <property type="component" value="Unassembled WGS sequence"/>
</dbReference>
<evidence type="ECO:0000313" key="13">
    <source>
        <dbReference type="Proteomes" id="UP001518989"/>
    </source>
</evidence>
<dbReference type="Pfam" id="PF03544">
    <property type="entry name" value="TonB_C"/>
    <property type="match status" value="1"/>
</dbReference>
<comment type="subcellular location">
    <subcellularLocation>
        <location evidence="1">Cell inner membrane</location>
        <topology evidence="1">Single-pass membrane protein</topology>
        <orientation evidence="1">Periplasmic side</orientation>
    </subcellularLocation>
</comment>
<reference evidence="12 13" key="1">
    <citation type="submission" date="2020-09" db="EMBL/GenBank/DDBJ databases">
        <title>Roseomonas.</title>
        <authorList>
            <person name="Zhu W."/>
        </authorList>
    </citation>
    <scope>NUCLEOTIDE SEQUENCE [LARGE SCALE GENOMIC DNA]</scope>
    <source>
        <strain evidence="12 13">573</strain>
    </source>
</reference>
<keyword evidence="3" id="KW-0813">Transport</keyword>
<dbReference type="RefSeq" id="WP_237181166.1">
    <property type="nucleotide sequence ID" value="NZ_CP061177.1"/>
</dbReference>
<organism evidence="12 13">
    <name type="scientific">Roseomonas haemaphysalidis</name>
    <dbReference type="NCBI Taxonomy" id="2768162"/>
    <lineage>
        <taxon>Bacteria</taxon>
        <taxon>Pseudomonadati</taxon>
        <taxon>Pseudomonadota</taxon>
        <taxon>Alphaproteobacteria</taxon>
        <taxon>Acetobacterales</taxon>
        <taxon>Roseomonadaceae</taxon>
        <taxon>Roseomonas</taxon>
    </lineage>
</organism>
<evidence type="ECO:0000256" key="9">
    <source>
        <dbReference type="ARBA" id="ARBA00023136"/>
    </source>
</evidence>
<evidence type="ECO:0000256" key="1">
    <source>
        <dbReference type="ARBA" id="ARBA00004383"/>
    </source>
</evidence>
<name>A0ABS3KR39_9PROT</name>
<dbReference type="EMBL" id="JACTNG010000006">
    <property type="protein sequence ID" value="MBO1079930.1"/>
    <property type="molecule type" value="Genomic_DNA"/>
</dbReference>
<evidence type="ECO:0000256" key="8">
    <source>
        <dbReference type="ARBA" id="ARBA00022989"/>
    </source>
</evidence>